<dbReference type="EMBL" id="ACIJ02000028">
    <property type="protein sequence ID" value="EEX70506.1"/>
    <property type="molecule type" value="Genomic_DNA"/>
</dbReference>
<keyword evidence="1" id="KW-1133">Transmembrane helix</keyword>
<evidence type="ECO:0000256" key="1">
    <source>
        <dbReference type="SAM" id="Phobius"/>
    </source>
</evidence>
<protein>
    <submittedName>
        <fullName evidence="2">Uncharacterized protein</fullName>
    </submittedName>
</protein>
<proteinExistence type="predicted"/>
<name>C9LJY4_9BACT</name>
<evidence type="ECO:0000313" key="2">
    <source>
        <dbReference type="EMBL" id="EEX70506.1"/>
    </source>
</evidence>
<dbReference type="STRING" id="626522.GCWU000325_02548"/>
<keyword evidence="1" id="KW-0472">Membrane</keyword>
<comment type="caution">
    <text evidence="2">The sequence shown here is derived from an EMBL/GenBank/DDBJ whole genome shotgun (WGS) entry which is preliminary data.</text>
</comment>
<dbReference type="AlphaFoldDB" id="C9LJY4"/>
<reference evidence="2" key="1">
    <citation type="submission" date="2009-09" db="EMBL/GenBank/DDBJ databases">
        <authorList>
            <person name="Weinstock G."/>
            <person name="Sodergren E."/>
            <person name="Clifton S."/>
            <person name="Fulton L."/>
            <person name="Fulton B."/>
            <person name="Courtney L."/>
            <person name="Fronick C."/>
            <person name="Harrison M."/>
            <person name="Strong C."/>
            <person name="Farmer C."/>
            <person name="Delahaunty K."/>
            <person name="Markovic C."/>
            <person name="Hall O."/>
            <person name="Minx P."/>
            <person name="Tomlinson C."/>
            <person name="Mitreva M."/>
            <person name="Nelson J."/>
            <person name="Hou S."/>
            <person name="Wollam A."/>
            <person name="Pepin K.H."/>
            <person name="Johnson M."/>
            <person name="Bhonagiri V."/>
            <person name="Nash W.E."/>
            <person name="Warren W."/>
            <person name="Chinwalla A."/>
            <person name="Mardis E.R."/>
            <person name="Wilson R.K."/>
        </authorList>
    </citation>
    <scope>NUCLEOTIDE SEQUENCE [LARGE SCALE GENOMIC DNA]</scope>
    <source>
        <strain evidence="2">ATCC 51259</strain>
    </source>
</reference>
<feature type="transmembrane region" description="Helical" evidence="1">
    <location>
        <begin position="23"/>
        <end position="43"/>
    </location>
</feature>
<organism evidence="2 3">
    <name type="scientific">Alloprevotella tannerae ATCC 51259</name>
    <dbReference type="NCBI Taxonomy" id="626522"/>
    <lineage>
        <taxon>Bacteria</taxon>
        <taxon>Pseudomonadati</taxon>
        <taxon>Bacteroidota</taxon>
        <taxon>Bacteroidia</taxon>
        <taxon>Bacteroidales</taxon>
        <taxon>Prevotellaceae</taxon>
        <taxon>Alloprevotella</taxon>
    </lineage>
</organism>
<keyword evidence="3" id="KW-1185">Reference proteome</keyword>
<sequence>MDVVQGHCLYRLYYPSPLTKSRLSLVFCRLSPIFAPFMGLILYEKQGFTQRKGRALAIYWF</sequence>
<evidence type="ECO:0000313" key="3">
    <source>
        <dbReference type="Proteomes" id="UP000003460"/>
    </source>
</evidence>
<keyword evidence="1" id="KW-0812">Transmembrane</keyword>
<gene>
    <name evidence="2" type="ORF">GCWU000325_02548</name>
</gene>
<accession>C9LJY4</accession>
<dbReference type="Proteomes" id="UP000003460">
    <property type="component" value="Unassembled WGS sequence"/>
</dbReference>
<dbReference type="HOGENOM" id="CLU_2918935_0_0_10"/>